<proteinExistence type="predicted"/>
<accession>C0XHD1</accession>
<dbReference type="Pfam" id="PF03496">
    <property type="entry name" value="ADPrib_exo_Tox"/>
    <property type="match status" value="1"/>
</dbReference>
<dbReference type="SMR" id="C0XHD1"/>
<dbReference type="HOGENOM" id="CLU_846730_0_0_9"/>
<comment type="caution">
    <text evidence="3">The sequence shown here is derived from an EMBL/GenBank/DDBJ whole genome shotgun (WGS) entry which is preliminary data.</text>
</comment>
<feature type="chain" id="PRO_5009949819" description="ADP ribosyltransferase domain-containing protein" evidence="1">
    <location>
        <begin position="26"/>
        <end position="328"/>
    </location>
</feature>
<dbReference type="PROSITE" id="PS51996">
    <property type="entry name" value="TR_MART"/>
    <property type="match status" value="1"/>
</dbReference>
<gene>
    <name evidence="3" type="ORF">HMPREF0519_0571</name>
</gene>
<name>C0XHD1_LENH9</name>
<sequence>MIKFKRLLLGTIFLVGFFVQLPAQAQSVRKEVQGNQTTYVTTNYYAHAVNVGKQQLVTNKSARLYSITNGRVDNDHWVSVTKNSVLTVKDKLTSRNGYVVTISGNKNQFAFINPTKYVYSITGVKNNPEKMKQLTASSKKWAKKLSKGQVKAIRYYTNNGFDKINTTLRNPDNTASAKVKTSIKSISTGIQAFHLDQPTTVYRGISKEGLAKSLGSQSLKVGRQYYDPAYSSCTLSQMIALGFSKQHVVLKINLPIGYHGAYIDPVSTNVGEKEYLLDSGTKLIVTKVQQAKSTVHTVTTIKKKGKQTKKQISNVKTNYQLVTLNLKQ</sequence>
<dbReference type="RefSeq" id="WP_003635482.1">
    <property type="nucleotide sequence ID" value="NZ_AZDF01000070.1"/>
</dbReference>
<evidence type="ECO:0000256" key="1">
    <source>
        <dbReference type="SAM" id="SignalP"/>
    </source>
</evidence>
<evidence type="ECO:0000313" key="4">
    <source>
        <dbReference type="Proteomes" id="UP000003752"/>
    </source>
</evidence>
<reference evidence="3 4" key="1">
    <citation type="submission" date="2009-01" db="EMBL/GenBank/DDBJ databases">
        <authorList>
            <person name="Qin X."/>
            <person name="Bachman B."/>
            <person name="Battles P."/>
            <person name="Bell A."/>
            <person name="Bess C."/>
            <person name="Bickham C."/>
            <person name="Chaboub L."/>
            <person name="Chen D."/>
            <person name="Coyle M."/>
            <person name="Deiros D.R."/>
            <person name="Dinh H."/>
            <person name="Forbes L."/>
            <person name="Fowler G."/>
            <person name="Francisco L."/>
            <person name="Fu Q."/>
            <person name="Gubbala S."/>
            <person name="Hale W."/>
            <person name="Han Y."/>
            <person name="Hemphill L."/>
            <person name="Highlander S.K."/>
            <person name="Hirani K."/>
            <person name="Hogues M."/>
            <person name="Jackson L."/>
            <person name="Jakkamsetti A."/>
            <person name="Javaid M."/>
            <person name="Jiang H."/>
            <person name="Korchina V."/>
            <person name="Kovar C."/>
            <person name="Lara F."/>
            <person name="Lee S."/>
            <person name="Mata R."/>
            <person name="Mathew T."/>
            <person name="Moen C."/>
            <person name="Morales K."/>
            <person name="Munidasa M."/>
            <person name="Nazareth L."/>
            <person name="Ngo R."/>
            <person name="Nguyen L."/>
            <person name="Okwuonu G."/>
            <person name="Ongeri F."/>
            <person name="Patil S."/>
            <person name="Petrosino J."/>
            <person name="Pham C."/>
            <person name="Pham P."/>
            <person name="Pu L.-L."/>
            <person name="Puazo M."/>
            <person name="Raj R."/>
            <person name="Reid J."/>
            <person name="Rouhana J."/>
            <person name="Saada N."/>
            <person name="Shang Y."/>
            <person name="Simmons D."/>
            <person name="Thornton R."/>
            <person name="Warren J."/>
            <person name="Weissenberger G."/>
            <person name="Zhang J."/>
            <person name="Zhang L."/>
            <person name="Zhou C."/>
            <person name="Zhu D."/>
            <person name="Muzny D."/>
            <person name="Worley K."/>
            <person name="Gibbs R."/>
        </authorList>
    </citation>
    <scope>NUCLEOTIDE SEQUENCE [LARGE SCALE GENOMIC DNA]</scope>
    <source>
        <strain evidence="4">ATCC 8290 / DSM 20176 / CCUG 30140 / JCM 1155 / KCTC 3500 / NBRC 15886 / NCIMB 8040 / NRRL B-1843 / 9</strain>
    </source>
</reference>
<dbReference type="EMBL" id="ACGP01000097">
    <property type="protein sequence ID" value="EEI25203.1"/>
    <property type="molecule type" value="Genomic_DNA"/>
</dbReference>
<dbReference type="PATRIC" id="fig|1423757.3.peg.2479"/>
<dbReference type="AlphaFoldDB" id="C0XHD1"/>
<feature type="signal peptide" evidence="1">
    <location>
        <begin position="1"/>
        <end position="25"/>
    </location>
</feature>
<dbReference type="GO" id="GO:0005576">
    <property type="term" value="C:extracellular region"/>
    <property type="evidence" value="ECO:0007669"/>
    <property type="project" value="InterPro"/>
</dbReference>
<evidence type="ECO:0000313" key="3">
    <source>
        <dbReference type="EMBL" id="EEI25203.1"/>
    </source>
</evidence>
<dbReference type="Gene3D" id="3.90.176.10">
    <property type="entry name" value="Toxin ADP-ribosyltransferase, Chain A, domain 1"/>
    <property type="match status" value="1"/>
</dbReference>
<protein>
    <recommendedName>
        <fullName evidence="2">ADP ribosyltransferase domain-containing protein</fullName>
    </recommendedName>
</protein>
<dbReference type="Proteomes" id="UP000003752">
    <property type="component" value="Unassembled WGS sequence"/>
</dbReference>
<dbReference type="SUPFAM" id="SSF56399">
    <property type="entry name" value="ADP-ribosylation"/>
    <property type="match status" value="1"/>
</dbReference>
<evidence type="ECO:0000259" key="2">
    <source>
        <dbReference type="Pfam" id="PF03496"/>
    </source>
</evidence>
<dbReference type="InterPro" id="IPR003540">
    <property type="entry name" value="ADP-ribosyltransferase"/>
</dbReference>
<keyword evidence="1" id="KW-0732">Signal</keyword>
<keyword evidence="4" id="KW-1185">Reference proteome</keyword>
<feature type="domain" description="ADP ribosyltransferase" evidence="2">
    <location>
        <begin position="138"/>
        <end position="302"/>
    </location>
</feature>
<organism evidence="3 4">
    <name type="scientific">Lentilactobacillus hilgardii (strain ATCC 8290 / DSM 20176 / CCUG 30140 / JCM 1155 / KCTC 3500 / NBRC 15886 / NCIMB 8040 / NRRL B-1843 / 9)</name>
    <dbReference type="NCBI Taxonomy" id="1423757"/>
    <lineage>
        <taxon>Bacteria</taxon>
        <taxon>Bacillati</taxon>
        <taxon>Bacillota</taxon>
        <taxon>Bacilli</taxon>
        <taxon>Lactobacillales</taxon>
        <taxon>Lactobacillaceae</taxon>
        <taxon>Lentilactobacillus</taxon>
    </lineage>
</organism>